<feature type="compositionally biased region" description="Gly residues" evidence="1">
    <location>
        <begin position="219"/>
        <end position="237"/>
    </location>
</feature>
<dbReference type="AlphaFoldDB" id="A0A9D1RRJ1"/>
<dbReference type="PANTHER" id="PTHR30595">
    <property type="entry name" value="GLPR-RELATED TRANSCRIPTIONAL REPRESSOR"/>
    <property type="match status" value="1"/>
</dbReference>
<reference evidence="3" key="2">
    <citation type="submission" date="2021-04" db="EMBL/GenBank/DDBJ databases">
        <authorList>
            <person name="Gilroy R."/>
        </authorList>
    </citation>
    <scope>NUCLEOTIDE SEQUENCE</scope>
    <source>
        <strain evidence="3">CHK32-1732</strain>
    </source>
</reference>
<name>A0A9D1RRJ1_9CORY</name>
<organism evidence="3 4">
    <name type="scientific">Candidatus Corynebacterium avicola</name>
    <dbReference type="NCBI Taxonomy" id="2838527"/>
    <lineage>
        <taxon>Bacteria</taxon>
        <taxon>Bacillati</taxon>
        <taxon>Actinomycetota</taxon>
        <taxon>Actinomycetes</taxon>
        <taxon>Mycobacteriales</taxon>
        <taxon>Corynebacteriaceae</taxon>
        <taxon>Corynebacterium</taxon>
    </lineage>
</organism>
<feature type="domain" description="Schlafen AlbA-2" evidence="2">
    <location>
        <begin position="28"/>
        <end position="151"/>
    </location>
</feature>
<evidence type="ECO:0000256" key="1">
    <source>
        <dbReference type="SAM" id="MobiDB-lite"/>
    </source>
</evidence>
<evidence type="ECO:0000313" key="4">
    <source>
        <dbReference type="Proteomes" id="UP000824190"/>
    </source>
</evidence>
<protein>
    <submittedName>
        <fullName evidence="3">DNA binding domain-containing protein</fullName>
    </submittedName>
</protein>
<accession>A0A9D1RRJ1</accession>
<comment type="caution">
    <text evidence="3">The sequence shown here is derived from an EMBL/GenBank/DDBJ whole genome shotgun (WGS) entry which is preliminary data.</text>
</comment>
<dbReference type="PANTHER" id="PTHR30595:SF6">
    <property type="entry name" value="SCHLAFEN ALBA-2 DOMAIN-CONTAINING PROTEIN"/>
    <property type="match status" value="1"/>
</dbReference>
<dbReference type="Proteomes" id="UP000824190">
    <property type="component" value="Unassembled WGS sequence"/>
</dbReference>
<evidence type="ECO:0000259" key="2">
    <source>
        <dbReference type="Pfam" id="PF04326"/>
    </source>
</evidence>
<feature type="region of interest" description="Disordered" evidence="1">
    <location>
        <begin position="203"/>
        <end position="245"/>
    </location>
</feature>
<dbReference type="InterPro" id="IPR038475">
    <property type="entry name" value="RecG_C_sf"/>
</dbReference>
<dbReference type="EMBL" id="DXGC01000070">
    <property type="protein sequence ID" value="HIW91477.1"/>
    <property type="molecule type" value="Genomic_DNA"/>
</dbReference>
<proteinExistence type="predicted"/>
<sequence length="533" mass="56929">MDRQRALPRDVSEALDRILDGAVADDLESAVLDFKEDPAHTPTRNPEQKAHDMLVKTSCCFANGSAGRGFIVFGIADRTPGPDAFNGTDRDPTEIEHLIFAATRPHLTVDAWAAYAHGARIVVIRVPAGLAVYTGVDEVVRHRVGDACLPLEGPARSALEEERGNPDATAAASAVPVASYDPEALAEGHRLLDAARRNGTMPARYGAAPDLEGDDGDGSAVGGGSEGGTGGTGGTGTGPDQPRSDIDLLKQLDLFTDNGEPMLAAELLFHRREDDRVLARHLYRAGSTDAANPPTETELTTPLVLAAGTLRALVRAHADSAIPASAQDEALTNALLHRDWTRPEPVVVYQSAQMMRVHSPGGLPGGRTPDRLLSGPSQPRNPALMNAMQLLGLDSWSSRGFDRMWLSMLSAGYEPPVVDASATAVDVTLFDGAPDMEFVELLAAIRAEYGRGVTRDAATLVVLRHLMAKGTVDLEMAALLQQASEPDARTLMTWLAQRGLLQRTARRRDEWKLSERVAALVPGLEAEVGQDVL</sequence>
<gene>
    <name evidence="3" type="ORF">H9870_07450</name>
</gene>
<evidence type="ECO:0000313" key="3">
    <source>
        <dbReference type="EMBL" id="HIW91477.1"/>
    </source>
</evidence>
<dbReference type="Pfam" id="PF13749">
    <property type="entry name" value="HATPase_c_4"/>
    <property type="match status" value="1"/>
</dbReference>
<dbReference type="Gene3D" id="3.30.950.30">
    <property type="entry name" value="Schlafen, AAA domain"/>
    <property type="match status" value="1"/>
</dbReference>
<dbReference type="InterPro" id="IPR038461">
    <property type="entry name" value="Schlafen_AlbA_2_dom_sf"/>
</dbReference>
<dbReference type="Pfam" id="PF04326">
    <property type="entry name" value="SLFN_AlbA_2"/>
    <property type="match status" value="1"/>
</dbReference>
<dbReference type="Gene3D" id="3.30.565.60">
    <property type="match status" value="1"/>
</dbReference>
<reference evidence="3" key="1">
    <citation type="journal article" date="2021" name="PeerJ">
        <title>Extensive microbial diversity within the chicken gut microbiome revealed by metagenomics and culture.</title>
        <authorList>
            <person name="Gilroy R."/>
            <person name="Ravi A."/>
            <person name="Getino M."/>
            <person name="Pursley I."/>
            <person name="Horton D.L."/>
            <person name="Alikhan N.F."/>
            <person name="Baker D."/>
            <person name="Gharbi K."/>
            <person name="Hall N."/>
            <person name="Watson M."/>
            <person name="Adriaenssens E.M."/>
            <person name="Foster-Nyarko E."/>
            <person name="Jarju S."/>
            <person name="Secka A."/>
            <person name="Antonio M."/>
            <person name="Oren A."/>
            <person name="Chaudhuri R.R."/>
            <person name="La Ragione R."/>
            <person name="Hildebrand F."/>
            <person name="Pallen M.J."/>
        </authorList>
    </citation>
    <scope>NUCLEOTIDE SEQUENCE</scope>
    <source>
        <strain evidence="3">CHK32-1732</strain>
    </source>
</reference>
<dbReference type="InterPro" id="IPR007421">
    <property type="entry name" value="Schlafen_AlbA_2_dom"/>
</dbReference>